<dbReference type="SMART" id="SM00177">
    <property type="entry name" value="ARF"/>
    <property type="match status" value="1"/>
</dbReference>
<dbReference type="InterPro" id="IPR005225">
    <property type="entry name" value="Small_GTP-bd"/>
</dbReference>
<feature type="binding site" evidence="13">
    <location>
        <position position="326"/>
    </location>
    <ligand>
        <name>Mg(2+)</name>
        <dbReference type="ChEBI" id="CHEBI:18420"/>
    </ligand>
</feature>
<evidence type="ECO:0000256" key="5">
    <source>
        <dbReference type="ARBA" id="ARBA00022741"/>
    </source>
</evidence>
<sequence length="1246" mass="139357">MPGTPRFLPCRRSSPAPFVCDEPQERIPRKGSPGYPGGRPPSTDLSRLVLAPSSMGCLRGHHPPLDDWADDDSVITSDIEIEAIEARLRALKFRKAHQIAVECSLLRSVERGSARDSRGSMARPICPPASPKDSPSRRAGRGKSPTVGGPIARGQTSTSPLFSHLGTPRPRSPSPSRVCDDLLRMPDLRPSPKARVPQLNDSQVSMLSLPAYRGLHTRCRRGCPSPPRSSPRRLATAHAVGRSPELVRGRHSPQRICPLAECIGVRRQEGLLSHSMTLNMGLLSILKKLKRDEREARILVLGLDNAGKTTILRKLSDEDITQVMPTQGFNIKSLVRDGFKLNVWDIGGQKTIRPYWSNYFEATDGLVFVIDSADRRRLEESGKELNELLQEDKLGGTALLVFANKQDLLQALPANEITEALHLDNIRDRTWTIQACSAKSGEGVQDGMEWLVRVRVAISVMSQSTSSSPSAMPVATAAAMNSGVEKEEGPSKAPSYHGGPVQLISIDESGQCTADEYALNILRQMEGKVAVIGIAGLYRTGKSFLMNRLLGLQDGFEIGPSVNPCTRGIWMWGQPVQLGPNFHAILIDTEGLGSCVRTTSCDMQIFSLCLLLSSFFVYNSMGAINEESLDQLNLVLHLTKHIHVRSSSSRNSNPDLSKDSADLAAHFPPLLWVLRDFNLKLVNETGQPISPKEYLEHALRPVAGRSEGVEQKNKIRECIKTMFRDRSCSVMVRPVENEADLRHIQKLPYQALRPQFQQQVDAFVQKVYSSLKPKMIGGTALNGSMLATLAQEYVSAINSSAVPTIQSAWTNVVTHQLRISLRDAVHVYRATMNEDVMQKLPMSDEEVRAKHKQAKAAALQVFNGPKFDQGDSRYLDFRQELRSAVARLNEHVNVENKRVSERECHAVYKELHDRQVNAIPSSFKLISLYESTAVGPASSGLMLEAIFPAMTDSVQKMWEDLSKENDKLKRQLQSKLAEADGRNTAVQEMIAREREQHTDDFAQERKKWTERVVELESMLEEAKQALEDTQYRFQRETAQMRDQESVMRDQVKQLQDRLQERSTSKGSSSSKGATGTEINNLRDAVYAALSELKSLDLDRKQLSVKAEHEKQLIGLERKFNKQLNEARRKNEVLIEHLRQTYEEEVDTLKSQRSELQQTVKEFEKQLAMRTAECDKLRSMVASAETDRKLRQQHADVLVNQSELIISFLRKLGHADDDARDVVGKLEKLSTQAQDFFGVTVRPGERR</sequence>
<dbReference type="Proteomes" id="UP000572268">
    <property type="component" value="Unassembled WGS sequence"/>
</dbReference>
<dbReference type="CDD" id="cd01851">
    <property type="entry name" value="GBP"/>
    <property type="match status" value="1"/>
</dbReference>
<feature type="region of interest" description="Disordered" evidence="16">
    <location>
        <begin position="1"/>
        <end position="45"/>
    </location>
</feature>
<feature type="region of interest" description="Disordered" evidence="16">
    <location>
        <begin position="112"/>
        <end position="181"/>
    </location>
</feature>
<evidence type="ECO:0000256" key="11">
    <source>
        <dbReference type="ARBA" id="ARBA00040616"/>
    </source>
</evidence>
<evidence type="ECO:0000256" key="1">
    <source>
        <dbReference type="ARBA" id="ARBA00004555"/>
    </source>
</evidence>
<dbReference type="Pfam" id="PF02263">
    <property type="entry name" value="GBP"/>
    <property type="match status" value="1"/>
</dbReference>
<evidence type="ECO:0000256" key="10">
    <source>
        <dbReference type="ARBA" id="ARBA00023288"/>
    </source>
</evidence>
<dbReference type="SUPFAM" id="SSF48340">
    <property type="entry name" value="Interferon-induced guanylate-binding protein 1 (GBP1), C-terminal domain"/>
    <property type="match status" value="1"/>
</dbReference>
<comment type="subcellular location">
    <subcellularLocation>
        <location evidence="1">Golgi apparatus</location>
    </subcellularLocation>
</comment>
<dbReference type="GO" id="GO:0015031">
    <property type="term" value="P:protein transport"/>
    <property type="evidence" value="ECO:0007669"/>
    <property type="project" value="UniProtKB-KW"/>
</dbReference>
<feature type="region of interest" description="Disordered" evidence="16">
    <location>
        <begin position="1037"/>
        <end position="1076"/>
    </location>
</feature>
<keyword evidence="6" id="KW-0378">Hydrolase</keyword>
<evidence type="ECO:0000256" key="13">
    <source>
        <dbReference type="PIRSR" id="PIRSR606689-2"/>
    </source>
</evidence>
<feature type="coiled-coil region" evidence="15">
    <location>
        <begin position="1105"/>
        <end position="1172"/>
    </location>
</feature>
<organism evidence="18 19">
    <name type="scientific">Perkinsus olseni</name>
    <name type="common">Perkinsus atlanticus</name>
    <dbReference type="NCBI Taxonomy" id="32597"/>
    <lineage>
        <taxon>Eukaryota</taxon>
        <taxon>Sar</taxon>
        <taxon>Alveolata</taxon>
        <taxon>Perkinsozoa</taxon>
        <taxon>Perkinsea</taxon>
        <taxon>Perkinsida</taxon>
        <taxon>Perkinsidae</taxon>
        <taxon>Perkinsus</taxon>
    </lineage>
</organism>
<evidence type="ECO:0000256" key="15">
    <source>
        <dbReference type="SAM" id="Coils"/>
    </source>
</evidence>
<proteinExistence type="inferred from homology"/>
<evidence type="ECO:0000256" key="12">
    <source>
        <dbReference type="PIRSR" id="PIRSR606689-1"/>
    </source>
</evidence>
<dbReference type="InterPro" id="IPR003191">
    <property type="entry name" value="Guanylate-bd/ATL_C"/>
</dbReference>
<name>A0A7J6MWI8_PEROL</name>
<dbReference type="InterPro" id="IPR015894">
    <property type="entry name" value="Guanylate-bd_N"/>
</dbReference>
<evidence type="ECO:0000259" key="17">
    <source>
        <dbReference type="PROSITE" id="PS51715"/>
    </source>
</evidence>
<keyword evidence="10" id="KW-0449">Lipoprotein</keyword>
<evidence type="ECO:0000256" key="8">
    <source>
        <dbReference type="ARBA" id="ARBA00023034"/>
    </source>
</evidence>
<dbReference type="Pfam" id="PF02841">
    <property type="entry name" value="GBP_C"/>
    <property type="match status" value="1"/>
</dbReference>
<keyword evidence="13" id="KW-0479">Metal-binding</keyword>
<keyword evidence="5 12" id="KW-0547">Nucleotide-binding</keyword>
<dbReference type="EMBL" id="JABANN010000007">
    <property type="protein sequence ID" value="KAF4675989.1"/>
    <property type="molecule type" value="Genomic_DNA"/>
</dbReference>
<evidence type="ECO:0000256" key="16">
    <source>
        <dbReference type="SAM" id="MobiDB-lite"/>
    </source>
</evidence>
<keyword evidence="4" id="KW-0519">Myristate</keyword>
<keyword evidence="15" id="KW-0175">Coiled coil</keyword>
<feature type="binding site" evidence="12">
    <location>
        <begin position="302"/>
        <end position="309"/>
    </location>
    <ligand>
        <name>GTP</name>
        <dbReference type="ChEBI" id="CHEBI:37565"/>
    </ligand>
</feature>
<evidence type="ECO:0000256" key="7">
    <source>
        <dbReference type="ARBA" id="ARBA00022927"/>
    </source>
</evidence>
<comment type="caution">
    <text evidence="18">The sequence shown here is derived from an EMBL/GenBank/DDBJ whole genome shotgun (WGS) entry which is preliminary data.</text>
</comment>
<dbReference type="AlphaFoldDB" id="A0A7J6MWI8"/>
<dbReference type="Gene3D" id="1.20.1000.10">
    <property type="entry name" value="Guanylate-binding protein, C-terminal domain"/>
    <property type="match status" value="1"/>
</dbReference>
<dbReference type="InterPro" id="IPR030386">
    <property type="entry name" value="G_GB1_RHD3_dom"/>
</dbReference>
<reference evidence="18 19" key="1">
    <citation type="submission" date="2020-04" db="EMBL/GenBank/DDBJ databases">
        <title>Perkinsus olseni comparative genomics.</title>
        <authorList>
            <person name="Bogema D.R."/>
        </authorList>
    </citation>
    <scope>NUCLEOTIDE SEQUENCE [LARGE SCALE GENOMIC DNA]</scope>
    <source>
        <strain evidence="18">ATCC PRA-31</strain>
    </source>
</reference>
<feature type="binding site" evidence="12">
    <location>
        <position position="348"/>
    </location>
    <ligand>
        <name>GTP</name>
        <dbReference type="ChEBI" id="CHEBI:37565"/>
    </ligand>
</feature>
<keyword evidence="9 12" id="KW-0342">GTP-binding</keyword>
<evidence type="ECO:0000256" key="9">
    <source>
        <dbReference type="ARBA" id="ARBA00023134"/>
    </source>
</evidence>
<dbReference type="SMART" id="SM00178">
    <property type="entry name" value="SAR"/>
    <property type="match status" value="1"/>
</dbReference>
<evidence type="ECO:0000256" key="2">
    <source>
        <dbReference type="ARBA" id="ARBA00010290"/>
    </source>
</evidence>
<feature type="compositionally biased region" description="Low complexity" evidence="16">
    <location>
        <begin position="1064"/>
        <end position="1076"/>
    </location>
</feature>
<dbReference type="Gene3D" id="3.40.50.300">
    <property type="entry name" value="P-loop containing nucleotide triphosphate hydrolases"/>
    <property type="match status" value="2"/>
</dbReference>
<keyword evidence="13" id="KW-0460">Magnesium</keyword>
<dbReference type="SUPFAM" id="SSF52540">
    <property type="entry name" value="P-loop containing nucleoside triphosphate hydrolases"/>
    <property type="match status" value="2"/>
</dbReference>
<dbReference type="GO" id="GO:0046872">
    <property type="term" value="F:metal ion binding"/>
    <property type="evidence" value="ECO:0007669"/>
    <property type="project" value="UniProtKB-KW"/>
</dbReference>
<dbReference type="PRINTS" id="PR00328">
    <property type="entry name" value="SAR1GTPBP"/>
</dbReference>
<evidence type="ECO:0000256" key="6">
    <source>
        <dbReference type="ARBA" id="ARBA00022801"/>
    </source>
</evidence>
<dbReference type="GO" id="GO:0005525">
    <property type="term" value="F:GTP binding"/>
    <property type="evidence" value="ECO:0007669"/>
    <property type="project" value="UniProtKB-KW"/>
</dbReference>
<feature type="compositionally biased region" description="Basic and acidic residues" evidence="16">
    <location>
        <begin position="1037"/>
        <end position="1063"/>
    </location>
</feature>
<accession>A0A7J6MWI8</accession>
<gene>
    <name evidence="18" type="ORF">FOL46_008600</name>
</gene>
<dbReference type="CDD" id="cd04155">
    <property type="entry name" value="Arl3"/>
    <property type="match status" value="1"/>
</dbReference>
<evidence type="ECO:0000313" key="19">
    <source>
        <dbReference type="Proteomes" id="UP000572268"/>
    </source>
</evidence>
<comment type="similarity">
    <text evidence="14">Belongs to the TRAFAC class dynamin-like GTPase superfamily. GB1/RHD3 GTPase family.</text>
</comment>
<feature type="binding site" evidence="12">
    <location>
        <begin position="404"/>
        <end position="407"/>
    </location>
    <ligand>
        <name>GTP</name>
        <dbReference type="ChEBI" id="CHEBI:37565"/>
    </ligand>
</feature>
<dbReference type="GO" id="GO:0005794">
    <property type="term" value="C:Golgi apparatus"/>
    <property type="evidence" value="ECO:0007669"/>
    <property type="project" value="UniProtKB-SubCell"/>
</dbReference>
<dbReference type="NCBIfam" id="TIGR00231">
    <property type="entry name" value="small_GTP"/>
    <property type="match status" value="1"/>
</dbReference>
<dbReference type="PROSITE" id="PS51715">
    <property type="entry name" value="G_GB1_RHD3"/>
    <property type="match status" value="1"/>
</dbReference>
<evidence type="ECO:0000256" key="3">
    <source>
        <dbReference type="ARBA" id="ARBA00022448"/>
    </source>
</evidence>
<keyword evidence="7" id="KW-0653">Protein transport</keyword>
<protein>
    <recommendedName>
        <fullName evidence="11">ADP-ribosylation factor-like protein 3</fullName>
    </recommendedName>
</protein>
<keyword evidence="8" id="KW-0333">Golgi apparatus</keyword>
<evidence type="ECO:0000256" key="4">
    <source>
        <dbReference type="ARBA" id="ARBA00022707"/>
    </source>
</evidence>
<dbReference type="PANTHER" id="PTHR10751">
    <property type="entry name" value="GUANYLATE BINDING PROTEIN"/>
    <property type="match status" value="1"/>
</dbReference>
<dbReference type="InterPro" id="IPR036543">
    <property type="entry name" value="Guanylate-bd_C_sf"/>
</dbReference>
<dbReference type="InterPro" id="IPR006689">
    <property type="entry name" value="Small_GTPase_ARF/SAR"/>
</dbReference>
<dbReference type="GO" id="GO:0003924">
    <property type="term" value="F:GTPase activity"/>
    <property type="evidence" value="ECO:0007669"/>
    <property type="project" value="InterPro"/>
</dbReference>
<keyword evidence="3" id="KW-0813">Transport</keyword>
<dbReference type="PROSITE" id="PS51417">
    <property type="entry name" value="ARF"/>
    <property type="match status" value="1"/>
</dbReference>
<comment type="similarity">
    <text evidence="2">Belongs to the small GTPase superfamily. Arf family.</text>
</comment>
<evidence type="ECO:0000313" key="18">
    <source>
        <dbReference type="EMBL" id="KAF4675989.1"/>
    </source>
</evidence>
<feature type="binding site" evidence="13">
    <location>
        <position position="309"/>
    </location>
    <ligand>
        <name>Mg(2+)</name>
        <dbReference type="ChEBI" id="CHEBI:18420"/>
    </ligand>
</feature>
<evidence type="ECO:0000256" key="14">
    <source>
        <dbReference type="PROSITE-ProRule" id="PRU01052"/>
    </source>
</evidence>
<dbReference type="FunFam" id="3.40.50.300:FF:000281">
    <property type="entry name" value="ADP-ribosylation factor-like protein 3"/>
    <property type="match status" value="1"/>
</dbReference>
<feature type="domain" description="GB1/RHD3-type G" evidence="17">
    <location>
        <begin position="526"/>
        <end position="772"/>
    </location>
</feature>
<dbReference type="InterPro" id="IPR027417">
    <property type="entry name" value="P-loop_NTPase"/>
</dbReference>
<dbReference type="Pfam" id="PF00025">
    <property type="entry name" value="Arf"/>
    <property type="match status" value="1"/>
</dbReference>